<gene>
    <name evidence="5" type="ORF">GCM10008090_09530</name>
</gene>
<feature type="active site" description="Tele-AMP-histidine intermediate" evidence="1">
    <location>
        <position position="102"/>
    </location>
</feature>
<dbReference type="Gene3D" id="3.30.428.10">
    <property type="entry name" value="HIT-like"/>
    <property type="match status" value="1"/>
</dbReference>
<keyword evidence="6" id="KW-1185">Reference proteome</keyword>
<sequence>MTYDSNNIFAKILRGEIPCIKVYEDDQTLAFMDIMPQATGHTLVIPKEEAVTLHDLSDQGAANLIKQVKRIANAVKEGMQADGITLFQLNGEAAGQTVPHIHFHILPGSILAARAHASTPSDQASLEASAEKIRAAL</sequence>
<dbReference type="PANTHER" id="PTHR46648:SF1">
    <property type="entry name" value="ADENOSINE 5'-MONOPHOSPHORAMIDASE HNT1"/>
    <property type="match status" value="1"/>
</dbReference>
<dbReference type="Proteomes" id="UP000614811">
    <property type="component" value="Unassembled WGS sequence"/>
</dbReference>
<dbReference type="PANTHER" id="PTHR46648">
    <property type="entry name" value="HIT FAMILY PROTEIN 1"/>
    <property type="match status" value="1"/>
</dbReference>
<evidence type="ECO:0000256" key="3">
    <source>
        <dbReference type="PROSITE-ProRule" id="PRU00464"/>
    </source>
</evidence>
<dbReference type="SUPFAM" id="SSF54197">
    <property type="entry name" value="HIT-like"/>
    <property type="match status" value="1"/>
</dbReference>
<dbReference type="RefSeq" id="WP_189398842.1">
    <property type="nucleotide sequence ID" value="NZ_BMXA01000001.1"/>
</dbReference>
<dbReference type="AlphaFoldDB" id="A0A918RMI0"/>
<feature type="domain" description="HIT" evidence="4">
    <location>
        <begin position="8"/>
        <end position="116"/>
    </location>
</feature>
<dbReference type="GO" id="GO:0009117">
    <property type="term" value="P:nucleotide metabolic process"/>
    <property type="evidence" value="ECO:0007669"/>
    <property type="project" value="TreeGrafter"/>
</dbReference>
<evidence type="ECO:0000313" key="5">
    <source>
        <dbReference type="EMBL" id="GHA02319.1"/>
    </source>
</evidence>
<dbReference type="Pfam" id="PF01230">
    <property type="entry name" value="HIT"/>
    <property type="match status" value="1"/>
</dbReference>
<accession>A0A918RMI0</accession>
<dbReference type="CDD" id="cd01277">
    <property type="entry name" value="HINT_subgroup"/>
    <property type="match status" value="1"/>
</dbReference>
<dbReference type="PROSITE" id="PS51084">
    <property type="entry name" value="HIT_2"/>
    <property type="match status" value="1"/>
</dbReference>
<protein>
    <submittedName>
        <fullName evidence="5">Hydrolase</fullName>
    </submittedName>
</protein>
<dbReference type="InterPro" id="IPR011146">
    <property type="entry name" value="HIT-like"/>
</dbReference>
<evidence type="ECO:0000256" key="1">
    <source>
        <dbReference type="PIRSR" id="PIRSR601310-1"/>
    </source>
</evidence>
<reference evidence="5" key="1">
    <citation type="journal article" date="2014" name="Int. J. Syst. Evol. Microbiol.">
        <title>Complete genome sequence of Corynebacterium casei LMG S-19264T (=DSM 44701T), isolated from a smear-ripened cheese.</title>
        <authorList>
            <consortium name="US DOE Joint Genome Institute (JGI-PGF)"/>
            <person name="Walter F."/>
            <person name="Albersmeier A."/>
            <person name="Kalinowski J."/>
            <person name="Ruckert C."/>
        </authorList>
    </citation>
    <scope>NUCLEOTIDE SEQUENCE</scope>
    <source>
        <strain evidence="5">KCTC 12711</strain>
    </source>
</reference>
<organism evidence="5 6">
    <name type="scientific">Arenicella chitinivorans</name>
    <dbReference type="NCBI Taxonomy" id="1329800"/>
    <lineage>
        <taxon>Bacteria</taxon>
        <taxon>Pseudomonadati</taxon>
        <taxon>Pseudomonadota</taxon>
        <taxon>Gammaproteobacteria</taxon>
        <taxon>Arenicellales</taxon>
        <taxon>Arenicellaceae</taxon>
        <taxon>Arenicella</taxon>
    </lineage>
</organism>
<comment type="caution">
    <text evidence="5">The sequence shown here is derived from an EMBL/GenBank/DDBJ whole genome shotgun (WGS) entry which is preliminary data.</text>
</comment>
<keyword evidence="5" id="KW-0378">Hydrolase</keyword>
<dbReference type="InterPro" id="IPR001310">
    <property type="entry name" value="Histidine_triad_HIT"/>
</dbReference>
<dbReference type="GO" id="GO:0016787">
    <property type="term" value="F:hydrolase activity"/>
    <property type="evidence" value="ECO:0007669"/>
    <property type="project" value="UniProtKB-KW"/>
</dbReference>
<dbReference type="InterPro" id="IPR039384">
    <property type="entry name" value="HINT"/>
</dbReference>
<evidence type="ECO:0000256" key="2">
    <source>
        <dbReference type="PIRSR" id="PIRSR601310-3"/>
    </source>
</evidence>
<evidence type="ECO:0000313" key="6">
    <source>
        <dbReference type="Proteomes" id="UP000614811"/>
    </source>
</evidence>
<evidence type="ECO:0000259" key="4">
    <source>
        <dbReference type="PROSITE" id="PS51084"/>
    </source>
</evidence>
<feature type="short sequence motif" description="Histidine triad motif" evidence="2 3">
    <location>
        <begin position="100"/>
        <end position="104"/>
    </location>
</feature>
<dbReference type="PRINTS" id="PR00332">
    <property type="entry name" value="HISTRIAD"/>
</dbReference>
<reference evidence="5" key="2">
    <citation type="submission" date="2020-09" db="EMBL/GenBank/DDBJ databases">
        <authorList>
            <person name="Sun Q."/>
            <person name="Kim S."/>
        </authorList>
    </citation>
    <scope>NUCLEOTIDE SEQUENCE</scope>
    <source>
        <strain evidence="5">KCTC 12711</strain>
    </source>
</reference>
<dbReference type="EMBL" id="BMXA01000001">
    <property type="protein sequence ID" value="GHA02319.1"/>
    <property type="molecule type" value="Genomic_DNA"/>
</dbReference>
<proteinExistence type="predicted"/>
<dbReference type="InterPro" id="IPR036265">
    <property type="entry name" value="HIT-like_sf"/>
</dbReference>
<name>A0A918RMI0_9GAMM</name>